<dbReference type="SMART" id="SM00220">
    <property type="entry name" value="S_TKc"/>
    <property type="match status" value="1"/>
</dbReference>
<feature type="compositionally biased region" description="Polar residues" evidence="7">
    <location>
        <begin position="419"/>
        <end position="442"/>
    </location>
</feature>
<dbReference type="InterPro" id="IPR000719">
    <property type="entry name" value="Prot_kinase_dom"/>
</dbReference>
<keyword evidence="10" id="KW-1185">Reference proteome</keyword>
<keyword evidence="3 6" id="KW-0547">Nucleotide-binding</keyword>
<dbReference type="InterPro" id="IPR017441">
    <property type="entry name" value="Protein_kinase_ATP_BS"/>
</dbReference>
<comment type="caution">
    <text evidence="9">The sequence shown here is derived from an EMBL/GenBank/DDBJ whole genome shotgun (WGS) entry which is preliminary data.</text>
</comment>
<feature type="region of interest" description="Disordered" evidence="7">
    <location>
        <begin position="417"/>
        <end position="453"/>
    </location>
</feature>
<reference evidence="9" key="1">
    <citation type="submission" date="2020-11" db="EMBL/GenBank/DDBJ databases">
        <authorList>
            <consortium name="DOE Joint Genome Institute"/>
            <person name="Ahrendt S."/>
            <person name="Riley R."/>
            <person name="Andreopoulos W."/>
            <person name="Labutti K."/>
            <person name="Pangilinan J."/>
            <person name="Ruiz-Duenas F.J."/>
            <person name="Barrasa J.M."/>
            <person name="Sanchez-Garcia M."/>
            <person name="Camarero S."/>
            <person name="Miyauchi S."/>
            <person name="Serrano A."/>
            <person name="Linde D."/>
            <person name="Babiker R."/>
            <person name="Drula E."/>
            <person name="Ayuso-Fernandez I."/>
            <person name="Pacheco R."/>
            <person name="Padilla G."/>
            <person name="Ferreira P."/>
            <person name="Barriuso J."/>
            <person name="Kellner H."/>
            <person name="Castanera R."/>
            <person name="Alfaro M."/>
            <person name="Ramirez L."/>
            <person name="Pisabarro A.G."/>
            <person name="Kuo A."/>
            <person name="Tritt A."/>
            <person name="Lipzen A."/>
            <person name="He G."/>
            <person name="Yan M."/>
            <person name="Ng V."/>
            <person name="Cullen D."/>
            <person name="Martin F."/>
            <person name="Rosso M.-N."/>
            <person name="Henrissat B."/>
            <person name="Hibbett D."/>
            <person name="Martinez A.T."/>
            <person name="Grigoriev I.V."/>
        </authorList>
    </citation>
    <scope>NUCLEOTIDE SEQUENCE</scope>
    <source>
        <strain evidence="9">CBS 506.95</strain>
    </source>
</reference>
<keyword evidence="5 6" id="KW-0067">ATP-binding</keyword>
<dbReference type="InterPro" id="IPR008271">
    <property type="entry name" value="Ser/Thr_kinase_AS"/>
</dbReference>
<evidence type="ECO:0000256" key="1">
    <source>
        <dbReference type="ARBA" id="ARBA00010886"/>
    </source>
</evidence>
<dbReference type="InterPro" id="IPR011009">
    <property type="entry name" value="Kinase-like_dom_sf"/>
</dbReference>
<gene>
    <name evidence="9" type="ORF">CPB83DRAFT_929414</name>
</gene>
<evidence type="ECO:0000256" key="2">
    <source>
        <dbReference type="ARBA" id="ARBA00022679"/>
    </source>
</evidence>
<evidence type="ECO:0000256" key="5">
    <source>
        <dbReference type="ARBA" id="ARBA00022840"/>
    </source>
</evidence>
<dbReference type="GO" id="GO:0005524">
    <property type="term" value="F:ATP binding"/>
    <property type="evidence" value="ECO:0007669"/>
    <property type="project" value="UniProtKB-UniRule"/>
</dbReference>
<sequence length="604" mass="66693">MSILEREVNVRRLSVDHTLVDTIVDGGSLALIEILGVGGYGVVYRAIDTRQSSDPKSCAVKCLVSSGHQTPRQRQIHIREIALHQLASAHPGVVTLHRVVEEGHNTFIVMDYAPDHDLLTQILHSCRYLGDDALIKDIFLQLLDAVEYCHALGIYHRDLKPENILCFDNGLRITITDFGLATTDKFSNEFRTGSIHHMSPECQGGEFAPTGNYFPMSNDIWSLGIILLNLATGGNPWKSATQKDPRFQAYLRDPMNFLPSVLPISLEVNKILVGMLEVDWRKRMTLREVRHAIEEVTSVYSDGVIFEGSMARCPRKSGMETDSALSGTDEVKPQLPPAQSTHFDIDQEIVETRHQYTSSWSLNSSSDLVFAAKSCAQSSSYGAPWTRRSSCGATWGALDTPAIFSSSSEMDLFEATHTPGLTQSPGSSSSATPNNFNTTIGTQLHHDANPRERSSGLALMDNSDLAQPRIYHYEAGDDFIEAKFSTHTSMRHTVIEYGPYSSMTYINSPNVRSSGGDKGGIAMPYSALTTVGEDKDMASPSVWTTLSAAKMSSYSSYSLYQPPNFPFPLQSVVRYMDLVKKQLLPNKHTSCLLLTLVSLPGKLR</sequence>
<dbReference type="PROSITE" id="PS00108">
    <property type="entry name" value="PROTEIN_KINASE_ST"/>
    <property type="match status" value="1"/>
</dbReference>
<accession>A0A9P6JPY3</accession>
<dbReference type="PROSITE" id="PS00107">
    <property type="entry name" value="PROTEIN_KINASE_ATP"/>
    <property type="match status" value="1"/>
</dbReference>
<evidence type="ECO:0000256" key="4">
    <source>
        <dbReference type="ARBA" id="ARBA00022777"/>
    </source>
</evidence>
<feature type="binding site" evidence="6">
    <location>
        <position position="61"/>
    </location>
    <ligand>
        <name>ATP</name>
        <dbReference type="ChEBI" id="CHEBI:30616"/>
    </ligand>
</feature>
<dbReference type="EMBL" id="MU157851">
    <property type="protein sequence ID" value="KAF9528661.1"/>
    <property type="molecule type" value="Genomic_DNA"/>
</dbReference>
<dbReference type="PROSITE" id="PS50011">
    <property type="entry name" value="PROTEIN_KINASE_DOM"/>
    <property type="match status" value="1"/>
</dbReference>
<keyword evidence="4 9" id="KW-0418">Kinase</keyword>
<dbReference type="GO" id="GO:0004674">
    <property type="term" value="F:protein serine/threonine kinase activity"/>
    <property type="evidence" value="ECO:0007669"/>
    <property type="project" value="TreeGrafter"/>
</dbReference>
<feature type="compositionally biased region" description="Basic and acidic residues" evidence="7">
    <location>
        <begin position="444"/>
        <end position="453"/>
    </location>
</feature>
<proteinExistence type="inferred from homology"/>
<evidence type="ECO:0000313" key="9">
    <source>
        <dbReference type="EMBL" id="KAF9528661.1"/>
    </source>
</evidence>
<evidence type="ECO:0000313" key="10">
    <source>
        <dbReference type="Proteomes" id="UP000807306"/>
    </source>
</evidence>
<dbReference type="SUPFAM" id="SSF56112">
    <property type="entry name" value="Protein kinase-like (PK-like)"/>
    <property type="match status" value="1"/>
</dbReference>
<dbReference type="Proteomes" id="UP000807306">
    <property type="component" value="Unassembled WGS sequence"/>
</dbReference>
<keyword evidence="2" id="KW-0808">Transferase</keyword>
<evidence type="ECO:0000256" key="3">
    <source>
        <dbReference type="ARBA" id="ARBA00022741"/>
    </source>
</evidence>
<dbReference type="PANTHER" id="PTHR43671:SF86">
    <property type="entry name" value="PROTEIN KINASE DOMAIN-CONTAINING PROTEIN"/>
    <property type="match status" value="1"/>
</dbReference>
<evidence type="ECO:0000256" key="7">
    <source>
        <dbReference type="SAM" id="MobiDB-lite"/>
    </source>
</evidence>
<comment type="similarity">
    <text evidence="1">Belongs to the protein kinase superfamily. NEK Ser/Thr protein kinase family. NIMA subfamily.</text>
</comment>
<dbReference type="PANTHER" id="PTHR43671">
    <property type="entry name" value="SERINE/THREONINE-PROTEIN KINASE NEK"/>
    <property type="match status" value="1"/>
</dbReference>
<evidence type="ECO:0000256" key="6">
    <source>
        <dbReference type="PROSITE-ProRule" id="PRU10141"/>
    </source>
</evidence>
<dbReference type="AlphaFoldDB" id="A0A9P6JPY3"/>
<evidence type="ECO:0000259" key="8">
    <source>
        <dbReference type="PROSITE" id="PS50011"/>
    </source>
</evidence>
<organism evidence="9 10">
    <name type="scientific">Crepidotus variabilis</name>
    <dbReference type="NCBI Taxonomy" id="179855"/>
    <lineage>
        <taxon>Eukaryota</taxon>
        <taxon>Fungi</taxon>
        <taxon>Dikarya</taxon>
        <taxon>Basidiomycota</taxon>
        <taxon>Agaricomycotina</taxon>
        <taxon>Agaricomycetes</taxon>
        <taxon>Agaricomycetidae</taxon>
        <taxon>Agaricales</taxon>
        <taxon>Agaricineae</taxon>
        <taxon>Crepidotaceae</taxon>
        <taxon>Crepidotus</taxon>
    </lineage>
</organism>
<dbReference type="Pfam" id="PF00069">
    <property type="entry name" value="Pkinase"/>
    <property type="match status" value="1"/>
</dbReference>
<dbReference type="Gene3D" id="1.10.510.10">
    <property type="entry name" value="Transferase(Phosphotransferase) domain 1"/>
    <property type="match status" value="1"/>
</dbReference>
<name>A0A9P6JPY3_9AGAR</name>
<protein>
    <submittedName>
        <fullName evidence="9">Kinase-like domain-containing protein</fullName>
    </submittedName>
</protein>
<dbReference type="OrthoDB" id="541276at2759"/>
<feature type="domain" description="Protein kinase" evidence="8">
    <location>
        <begin position="29"/>
        <end position="294"/>
    </location>
</feature>
<dbReference type="InterPro" id="IPR050660">
    <property type="entry name" value="NEK_Ser/Thr_kinase"/>
</dbReference>